<dbReference type="EMBL" id="JAIXMP010000025">
    <property type="protein sequence ID" value="KAI9253877.1"/>
    <property type="molecule type" value="Genomic_DNA"/>
</dbReference>
<evidence type="ECO:0000313" key="3">
    <source>
        <dbReference type="Proteomes" id="UP001209540"/>
    </source>
</evidence>
<evidence type="ECO:0000256" key="1">
    <source>
        <dbReference type="SAM" id="Phobius"/>
    </source>
</evidence>
<proteinExistence type="predicted"/>
<reference evidence="2" key="2">
    <citation type="submission" date="2023-02" db="EMBL/GenBank/DDBJ databases">
        <authorList>
            <consortium name="DOE Joint Genome Institute"/>
            <person name="Mondo S.J."/>
            <person name="Chang Y."/>
            <person name="Wang Y."/>
            <person name="Ahrendt S."/>
            <person name="Andreopoulos W."/>
            <person name="Barry K."/>
            <person name="Beard J."/>
            <person name="Benny G.L."/>
            <person name="Blankenship S."/>
            <person name="Bonito G."/>
            <person name="Cuomo C."/>
            <person name="Desiro A."/>
            <person name="Gervers K.A."/>
            <person name="Hundley H."/>
            <person name="Kuo A."/>
            <person name="LaButti K."/>
            <person name="Lang B.F."/>
            <person name="Lipzen A."/>
            <person name="O'Donnell K."/>
            <person name="Pangilinan J."/>
            <person name="Reynolds N."/>
            <person name="Sandor L."/>
            <person name="Smith M.W."/>
            <person name="Tsang A."/>
            <person name="Grigoriev I.V."/>
            <person name="Stajich J.E."/>
            <person name="Spatafora J.W."/>
        </authorList>
    </citation>
    <scope>NUCLEOTIDE SEQUENCE</scope>
    <source>
        <strain evidence="2">RSA 2281</strain>
    </source>
</reference>
<protein>
    <recommendedName>
        <fullName evidence="4">Transmembrane protein</fullName>
    </recommendedName>
</protein>
<keyword evidence="3" id="KW-1185">Reference proteome</keyword>
<accession>A0AAD5PCF0</accession>
<reference evidence="2" key="1">
    <citation type="journal article" date="2022" name="IScience">
        <title>Evolution of zygomycete secretomes and the origins of terrestrial fungal ecologies.</title>
        <authorList>
            <person name="Chang Y."/>
            <person name="Wang Y."/>
            <person name="Mondo S."/>
            <person name="Ahrendt S."/>
            <person name="Andreopoulos W."/>
            <person name="Barry K."/>
            <person name="Beard J."/>
            <person name="Benny G.L."/>
            <person name="Blankenship S."/>
            <person name="Bonito G."/>
            <person name="Cuomo C."/>
            <person name="Desiro A."/>
            <person name="Gervers K.A."/>
            <person name="Hundley H."/>
            <person name="Kuo A."/>
            <person name="LaButti K."/>
            <person name="Lang B.F."/>
            <person name="Lipzen A."/>
            <person name="O'Donnell K."/>
            <person name="Pangilinan J."/>
            <person name="Reynolds N."/>
            <person name="Sandor L."/>
            <person name="Smith M.E."/>
            <person name="Tsang A."/>
            <person name="Grigoriev I.V."/>
            <person name="Stajich J.E."/>
            <person name="Spatafora J.W."/>
        </authorList>
    </citation>
    <scope>NUCLEOTIDE SEQUENCE</scope>
    <source>
        <strain evidence="2">RSA 2281</strain>
    </source>
</reference>
<evidence type="ECO:0008006" key="4">
    <source>
        <dbReference type="Google" id="ProtNLM"/>
    </source>
</evidence>
<sequence length="163" mass="19678">MTQAKYCRIRIKYNVYPQQQRQDTSYRGSQQFNSKFANVSINFLNSWKKGWLIQCMIQCSYYSFLPELMWICLLEFVLLIHYHECMDFYSNSLYFSKKWYIYQIIGVSLFNDWTFISDIILHLSCFWFSGISALNEQYKTAKIKCKPLLSLLHIILNWFLSET</sequence>
<feature type="transmembrane region" description="Helical" evidence="1">
    <location>
        <begin position="59"/>
        <end position="80"/>
    </location>
</feature>
<keyword evidence="1" id="KW-1133">Transmembrane helix</keyword>
<evidence type="ECO:0000313" key="2">
    <source>
        <dbReference type="EMBL" id="KAI9253877.1"/>
    </source>
</evidence>
<feature type="transmembrane region" description="Helical" evidence="1">
    <location>
        <begin position="100"/>
        <end position="131"/>
    </location>
</feature>
<comment type="caution">
    <text evidence="2">The sequence shown here is derived from an EMBL/GenBank/DDBJ whole genome shotgun (WGS) entry which is preliminary data.</text>
</comment>
<keyword evidence="1" id="KW-0812">Transmembrane</keyword>
<dbReference type="Proteomes" id="UP001209540">
    <property type="component" value="Unassembled WGS sequence"/>
</dbReference>
<organism evidence="2 3">
    <name type="scientific">Phascolomyces articulosus</name>
    <dbReference type="NCBI Taxonomy" id="60185"/>
    <lineage>
        <taxon>Eukaryota</taxon>
        <taxon>Fungi</taxon>
        <taxon>Fungi incertae sedis</taxon>
        <taxon>Mucoromycota</taxon>
        <taxon>Mucoromycotina</taxon>
        <taxon>Mucoromycetes</taxon>
        <taxon>Mucorales</taxon>
        <taxon>Lichtheimiaceae</taxon>
        <taxon>Phascolomyces</taxon>
    </lineage>
</organism>
<gene>
    <name evidence="2" type="ORF">BDA99DRAFT_540482</name>
</gene>
<dbReference type="AlphaFoldDB" id="A0AAD5PCF0"/>
<keyword evidence="1" id="KW-0472">Membrane</keyword>
<name>A0AAD5PCF0_9FUNG</name>